<evidence type="ECO:0000256" key="1">
    <source>
        <dbReference type="SAM" id="SignalP"/>
    </source>
</evidence>
<dbReference type="Proteomes" id="UP000054485">
    <property type="component" value="Unassembled WGS sequence"/>
</dbReference>
<dbReference type="HOGENOM" id="CLU_204944_0_0_1"/>
<protein>
    <submittedName>
        <fullName evidence="2">Uncharacterized protein</fullName>
    </submittedName>
</protein>
<feature type="signal peptide" evidence="1">
    <location>
        <begin position="1"/>
        <end position="19"/>
    </location>
</feature>
<proteinExistence type="predicted"/>
<feature type="chain" id="PRO_5002207936" evidence="1">
    <location>
        <begin position="20"/>
        <end position="68"/>
    </location>
</feature>
<dbReference type="OrthoDB" id="2669521at2759"/>
<organism evidence="2 3">
    <name type="scientific">Suillus luteus UH-Slu-Lm8-n1</name>
    <dbReference type="NCBI Taxonomy" id="930992"/>
    <lineage>
        <taxon>Eukaryota</taxon>
        <taxon>Fungi</taxon>
        <taxon>Dikarya</taxon>
        <taxon>Basidiomycota</taxon>
        <taxon>Agaricomycotina</taxon>
        <taxon>Agaricomycetes</taxon>
        <taxon>Agaricomycetidae</taxon>
        <taxon>Boletales</taxon>
        <taxon>Suillineae</taxon>
        <taxon>Suillaceae</taxon>
        <taxon>Suillus</taxon>
    </lineage>
</organism>
<reference evidence="2 3" key="1">
    <citation type="submission" date="2014-04" db="EMBL/GenBank/DDBJ databases">
        <authorList>
            <consortium name="DOE Joint Genome Institute"/>
            <person name="Kuo A."/>
            <person name="Ruytinx J."/>
            <person name="Rineau F."/>
            <person name="Colpaert J."/>
            <person name="Kohler A."/>
            <person name="Nagy L.G."/>
            <person name="Floudas D."/>
            <person name="Copeland A."/>
            <person name="Barry K.W."/>
            <person name="Cichocki N."/>
            <person name="Veneault-Fourrey C."/>
            <person name="LaButti K."/>
            <person name="Lindquist E.A."/>
            <person name="Lipzen A."/>
            <person name="Lundell T."/>
            <person name="Morin E."/>
            <person name="Murat C."/>
            <person name="Sun H."/>
            <person name="Tunlid A."/>
            <person name="Henrissat B."/>
            <person name="Grigoriev I.V."/>
            <person name="Hibbett D.S."/>
            <person name="Martin F."/>
            <person name="Nordberg H.P."/>
            <person name="Cantor M.N."/>
            <person name="Hua S.X."/>
        </authorList>
    </citation>
    <scope>NUCLEOTIDE SEQUENCE [LARGE SCALE GENOMIC DNA]</scope>
    <source>
        <strain evidence="2 3">UH-Slu-Lm8-n1</strain>
    </source>
</reference>
<keyword evidence="1" id="KW-0732">Signal</keyword>
<gene>
    <name evidence="2" type="ORF">CY34DRAFT_804458</name>
</gene>
<feature type="non-terminal residue" evidence="2">
    <location>
        <position position="1"/>
    </location>
</feature>
<evidence type="ECO:0000313" key="2">
    <source>
        <dbReference type="EMBL" id="KIK42887.1"/>
    </source>
</evidence>
<name>A0A0D0B983_9AGAM</name>
<dbReference type="InParanoid" id="A0A0D0B983"/>
<dbReference type="AlphaFoldDB" id="A0A0D0B983"/>
<reference evidence="3" key="2">
    <citation type="submission" date="2015-01" db="EMBL/GenBank/DDBJ databases">
        <title>Evolutionary Origins and Diversification of the Mycorrhizal Mutualists.</title>
        <authorList>
            <consortium name="DOE Joint Genome Institute"/>
            <consortium name="Mycorrhizal Genomics Consortium"/>
            <person name="Kohler A."/>
            <person name="Kuo A."/>
            <person name="Nagy L.G."/>
            <person name="Floudas D."/>
            <person name="Copeland A."/>
            <person name="Barry K.W."/>
            <person name="Cichocki N."/>
            <person name="Veneault-Fourrey C."/>
            <person name="LaButti K."/>
            <person name="Lindquist E.A."/>
            <person name="Lipzen A."/>
            <person name="Lundell T."/>
            <person name="Morin E."/>
            <person name="Murat C."/>
            <person name="Riley R."/>
            <person name="Ohm R."/>
            <person name="Sun H."/>
            <person name="Tunlid A."/>
            <person name="Henrissat B."/>
            <person name="Grigoriev I.V."/>
            <person name="Hibbett D.S."/>
            <person name="Martin F."/>
        </authorList>
    </citation>
    <scope>NUCLEOTIDE SEQUENCE [LARGE SCALE GENOMIC DNA]</scope>
    <source>
        <strain evidence="3">UH-Slu-Lm8-n1</strain>
    </source>
</reference>
<dbReference type="EMBL" id="KN835227">
    <property type="protein sequence ID" value="KIK42887.1"/>
    <property type="molecule type" value="Genomic_DNA"/>
</dbReference>
<evidence type="ECO:0000313" key="3">
    <source>
        <dbReference type="Proteomes" id="UP000054485"/>
    </source>
</evidence>
<accession>A0A0D0B983</accession>
<keyword evidence="3" id="KW-1185">Reference proteome</keyword>
<sequence length="68" mass="7308">MQRLVLLGALISLVVLAAASPTPGAISKRSLEQDKIDGAVVPEGHDEKREELKTDFIIYAWYDGPGTG</sequence>